<evidence type="ECO:0000256" key="7">
    <source>
        <dbReference type="SAM" id="Phobius"/>
    </source>
</evidence>
<evidence type="ECO:0000313" key="9">
    <source>
        <dbReference type="EMBL" id="QQK55079.1"/>
    </source>
</evidence>
<name>A0A7T6Y7Q5_9STRA</name>
<dbReference type="InterPro" id="IPR023494">
    <property type="entry name" value="Cyt_c_bgen_Ccs1/CcsB/ResB"/>
</dbReference>
<gene>
    <name evidence="6 9" type="primary">ccs1</name>
    <name evidence="6" type="synonym">ccsB</name>
</gene>
<comment type="subunit">
    <text evidence="6">May interact with CcsA.</text>
</comment>
<dbReference type="RefSeq" id="YP_010139296.1">
    <property type="nucleotide sequence ID" value="NC_056910.1"/>
</dbReference>
<feature type="domain" description="ResB-like" evidence="8">
    <location>
        <begin position="343"/>
        <end position="408"/>
    </location>
</feature>
<keyword evidence="4 6" id="KW-1133">Transmembrane helix</keyword>
<dbReference type="AlphaFoldDB" id="A0A7T6Y7Q5"/>
<evidence type="ECO:0000256" key="6">
    <source>
        <dbReference type="HAMAP-Rule" id="MF_01392"/>
    </source>
</evidence>
<comment type="similarity">
    <text evidence="6">Belongs to the Ccs1/CcsB family.</text>
</comment>
<dbReference type="InterPro" id="IPR007816">
    <property type="entry name" value="ResB-like_domain"/>
</dbReference>
<dbReference type="RefSeq" id="YP_010139413.1">
    <property type="nucleotide sequence ID" value="NC_056910.1"/>
</dbReference>
<evidence type="ECO:0000256" key="2">
    <source>
        <dbReference type="ARBA" id="ARBA00022692"/>
    </source>
</evidence>
<protein>
    <recommendedName>
        <fullName evidence="6">Cytochrome c biogenesis protein CcsB</fullName>
    </recommendedName>
</protein>
<accession>A0A7T6Y7Q5</accession>
<feature type="transmembrane region" description="Helical" evidence="7">
    <location>
        <begin position="358"/>
        <end position="377"/>
    </location>
</feature>
<dbReference type="EMBL" id="MW175522">
    <property type="protein sequence ID" value="QQK54962.1"/>
    <property type="molecule type" value="Genomic_DNA"/>
</dbReference>
<evidence type="ECO:0000256" key="4">
    <source>
        <dbReference type="ARBA" id="ARBA00022989"/>
    </source>
</evidence>
<feature type="transmembrane region" description="Helical" evidence="7">
    <location>
        <begin position="70"/>
        <end position="94"/>
    </location>
</feature>
<dbReference type="PANTHER" id="PTHR31566:SF0">
    <property type="entry name" value="CYTOCHROME C BIOGENESIS PROTEIN CCS1, CHLOROPLASTIC"/>
    <property type="match status" value="1"/>
</dbReference>
<comment type="subcellular location">
    <subcellularLocation>
        <location evidence="6">Cellular thylakoid membrane</location>
        <topology evidence="6">Multi-pass membrane protein</topology>
    </subcellularLocation>
    <subcellularLocation>
        <location evidence="1">Membrane</location>
        <topology evidence="1">Multi-pass membrane protein</topology>
    </subcellularLocation>
</comment>
<feature type="transmembrane region" description="Helical" evidence="7">
    <location>
        <begin position="158"/>
        <end position="177"/>
    </location>
</feature>
<dbReference type="EMBL" id="MW175522">
    <property type="protein sequence ID" value="QQK55079.1"/>
    <property type="molecule type" value="Genomic_DNA"/>
</dbReference>
<organism evidence="9">
    <name type="scientific">Poterioochromonas malhamensis</name>
    <dbReference type="NCBI Taxonomy" id="88167"/>
    <lineage>
        <taxon>Eukaryota</taxon>
        <taxon>Sar</taxon>
        <taxon>Stramenopiles</taxon>
        <taxon>Ochrophyta</taxon>
        <taxon>Synurophyceae</taxon>
        <taxon>Ochromonadales</taxon>
        <taxon>Ochromonadaceae</taxon>
        <taxon>Poterioochromonas</taxon>
    </lineage>
</organism>
<keyword evidence="3 6" id="KW-0201">Cytochrome c-type biogenesis</keyword>
<dbReference type="GO" id="GO:0042651">
    <property type="term" value="C:thylakoid membrane"/>
    <property type="evidence" value="ECO:0007669"/>
    <property type="project" value="UniProtKB-UniRule"/>
</dbReference>
<feature type="domain" description="ResB-like" evidence="8">
    <location>
        <begin position="14"/>
        <end position="270"/>
    </location>
</feature>
<keyword evidence="2 6" id="KW-0812">Transmembrane</keyword>
<dbReference type="GeneID" id="67132855"/>
<feature type="transmembrane region" description="Helical" evidence="7">
    <location>
        <begin position="335"/>
        <end position="352"/>
    </location>
</feature>
<dbReference type="HAMAP" id="MF_01392">
    <property type="entry name" value="CytC_Ccs1"/>
    <property type="match status" value="1"/>
</dbReference>
<dbReference type="PANTHER" id="PTHR31566">
    <property type="entry name" value="CYTOCHROME C BIOGENESIS PROTEIN CCS1, CHLOROPLASTIC"/>
    <property type="match status" value="1"/>
</dbReference>
<comment type="function">
    <text evidence="6">Required during biogenesis of c-type cytochromes (cytochrome c6 and cytochrome f) at the step of heme attachment.</text>
</comment>
<dbReference type="Pfam" id="PF05140">
    <property type="entry name" value="ResB"/>
    <property type="match status" value="2"/>
</dbReference>
<evidence type="ECO:0000259" key="8">
    <source>
        <dbReference type="Pfam" id="PF05140"/>
    </source>
</evidence>
<proteinExistence type="inferred from homology"/>
<keyword evidence="5 6" id="KW-0472">Membrane</keyword>
<evidence type="ECO:0000256" key="3">
    <source>
        <dbReference type="ARBA" id="ARBA00022748"/>
    </source>
</evidence>
<dbReference type="GO" id="GO:0017004">
    <property type="term" value="P:cytochrome complex assembly"/>
    <property type="evidence" value="ECO:0007669"/>
    <property type="project" value="UniProtKB-UniRule"/>
</dbReference>
<reference evidence="9" key="1">
    <citation type="submission" date="2020-10" db="EMBL/GenBank/DDBJ databases">
        <title>Complete chloroplast genome of the Synurophyceae Poterioochromonas malhamensis (Pringsheim) R.A.Andersen 2017 from Van Lake in Eastern Anatolia.</title>
        <authorList>
            <person name="Gastineau R."/>
            <person name="Yilmaz E."/>
            <person name="Solak C.N."/>
            <person name="Lemieux C."/>
            <person name="Turmel M."/>
            <person name="Witkowski A."/>
        </authorList>
    </citation>
    <scope>NUCLEOTIDE SEQUENCE</scope>
    <source>
        <strain evidence="9">SZCZR2049</strain>
    </source>
</reference>
<evidence type="ECO:0000256" key="5">
    <source>
        <dbReference type="ARBA" id="ARBA00023136"/>
    </source>
</evidence>
<keyword evidence="9" id="KW-0934">Plastid</keyword>
<keyword evidence="6" id="KW-0793">Thylakoid</keyword>
<feature type="transmembrane region" description="Helical" evidence="7">
    <location>
        <begin position="15"/>
        <end position="33"/>
    </location>
</feature>
<geneLocation type="plastid" evidence="9"/>
<evidence type="ECO:0000256" key="1">
    <source>
        <dbReference type="ARBA" id="ARBA00004141"/>
    </source>
</evidence>
<dbReference type="GeneID" id="67132978"/>
<sequence>MNYFFLLKFFNKLNFAIFLLLMIALISSLGSFIEQNETIGFYKQMYPKNNSFFDYNFIFFFKLNEIYTSWWFLALISLLVVSLVSCSITTQFPIVSNAKLSLFKRKKFFSLPFFVKVKNNYYLKEQFLVRLHRSNYLFYQKKRFVYSYKGLLGRISPILVHVSLISLLLSSSLGAFLNIKAEQLYPKGEISHVQNFLQLGKFTKISPRVIRCNDFWIQYHKKKIFQFYSNFSLLTNYGVEIKEKTLSVNKPLFFKNLDIYQTDWNLAGLRIFSSITNKTYQYPLFFTNIEPKIWITWINFQQKNYTVICNRFFSDYFLYDEAGNFLEKKKIGKEIMNNSFLLEIIYSTGLLIKENPTISLVYFAFFGLMITTVLSYFPYNQLWLTTKSTNVWIGAISNRGKIGFEVELENFLRDFFLKNTRKKFWKNKKFL</sequence>